<protein>
    <submittedName>
        <fullName evidence="1">Uncharacterized protein</fullName>
    </submittedName>
</protein>
<feature type="non-terminal residue" evidence="1">
    <location>
        <position position="1"/>
    </location>
</feature>
<organism evidence="1 2">
    <name type="scientific">Pristionchus mayeri</name>
    <dbReference type="NCBI Taxonomy" id="1317129"/>
    <lineage>
        <taxon>Eukaryota</taxon>
        <taxon>Metazoa</taxon>
        <taxon>Ecdysozoa</taxon>
        <taxon>Nematoda</taxon>
        <taxon>Chromadorea</taxon>
        <taxon>Rhabditida</taxon>
        <taxon>Rhabditina</taxon>
        <taxon>Diplogasteromorpha</taxon>
        <taxon>Diplogasteroidea</taxon>
        <taxon>Neodiplogasteridae</taxon>
        <taxon>Pristionchus</taxon>
    </lineage>
</organism>
<keyword evidence="2" id="KW-1185">Reference proteome</keyword>
<feature type="non-terminal residue" evidence="1">
    <location>
        <position position="19"/>
    </location>
</feature>
<dbReference type="Proteomes" id="UP001328107">
    <property type="component" value="Unassembled WGS sequence"/>
</dbReference>
<evidence type="ECO:0000313" key="2">
    <source>
        <dbReference type="Proteomes" id="UP001328107"/>
    </source>
</evidence>
<dbReference type="AlphaFoldDB" id="A0AAN5CNX7"/>
<comment type="caution">
    <text evidence="1">The sequence shown here is derived from an EMBL/GenBank/DDBJ whole genome shotgun (WGS) entry which is preliminary data.</text>
</comment>
<evidence type="ECO:0000313" key="1">
    <source>
        <dbReference type="EMBL" id="GMR47797.1"/>
    </source>
</evidence>
<reference evidence="2" key="1">
    <citation type="submission" date="2022-10" db="EMBL/GenBank/DDBJ databases">
        <title>Genome assembly of Pristionchus species.</title>
        <authorList>
            <person name="Yoshida K."/>
            <person name="Sommer R.J."/>
        </authorList>
    </citation>
    <scope>NUCLEOTIDE SEQUENCE [LARGE SCALE GENOMIC DNA]</scope>
    <source>
        <strain evidence="2">RS5460</strain>
    </source>
</reference>
<sequence>PPPPPRHAPYTAILQNETD</sequence>
<dbReference type="EMBL" id="BTRK01000004">
    <property type="protein sequence ID" value="GMR47797.1"/>
    <property type="molecule type" value="Genomic_DNA"/>
</dbReference>
<accession>A0AAN5CNX7</accession>
<name>A0AAN5CNX7_9BILA</name>
<gene>
    <name evidence="1" type="ORF">PMAYCL1PPCAC_17992</name>
</gene>
<proteinExistence type="predicted"/>